<keyword evidence="1" id="KW-1133">Transmembrane helix</keyword>
<evidence type="ECO:0000256" key="1">
    <source>
        <dbReference type="SAM" id="Phobius"/>
    </source>
</evidence>
<evidence type="ECO:0000313" key="2">
    <source>
        <dbReference type="EMBL" id="MBA2133149.1"/>
    </source>
</evidence>
<evidence type="ECO:0000313" key="3">
    <source>
        <dbReference type="Proteomes" id="UP000657177"/>
    </source>
</evidence>
<keyword evidence="1" id="KW-0472">Membrane</keyword>
<dbReference type="Proteomes" id="UP000657177">
    <property type="component" value="Unassembled WGS sequence"/>
</dbReference>
<feature type="transmembrane region" description="Helical" evidence="1">
    <location>
        <begin position="20"/>
        <end position="38"/>
    </location>
</feature>
<reference evidence="2" key="1">
    <citation type="submission" date="2020-06" db="EMBL/GenBank/DDBJ databases">
        <title>Novel chitinolytic bacterium.</title>
        <authorList>
            <person name="Ungkulpasvich U."/>
            <person name="Kosugi A."/>
            <person name="Uke A."/>
        </authorList>
    </citation>
    <scope>NUCLEOTIDE SEQUENCE</scope>
    <source>
        <strain evidence="2">UUS1-1</strain>
    </source>
</reference>
<sequence>MRPGKDGPPVIYPVNMKKGLPWGYLGAAGLVLLLGGVLKRRMVITGFWLKGTAFGDKSKPGKDEK</sequence>
<organism evidence="2 3">
    <name type="scientific">Capillibacterium thermochitinicola</name>
    <dbReference type="NCBI Taxonomy" id="2699427"/>
    <lineage>
        <taxon>Bacteria</taxon>
        <taxon>Bacillati</taxon>
        <taxon>Bacillota</taxon>
        <taxon>Capillibacterium</taxon>
    </lineage>
</organism>
<gene>
    <name evidence="2" type="ORF">G5B42_06285</name>
</gene>
<proteinExistence type="predicted"/>
<accession>A0A8J6I1U3</accession>
<name>A0A8J6I1U3_9FIRM</name>
<comment type="caution">
    <text evidence="2">The sequence shown here is derived from an EMBL/GenBank/DDBJ whole genome shotgun (WGS) entry which is preliminary data.</text>
</comment>
<keyword evidence="3" id="KW-1185">Reference proteome</keyword>
<dbReference type="EMBL" id="JAAKDE010000012">
    <property type="protein sequence ID" value="MBA2133149.1"/>
    <property type="molecule type" value="Genomic_DNA"/>
</dbReference>
<keyword evidence="1" id="KW-0812">Transmembrane</keyword>
<dbReference type="AlphaFoldDB" id="A0A8J6I1U3"/>
<protein>
    <submittedName>
        <fullName evidence="2">Uncharacterized protein</fullName>
    </submittedName>
</protein>